<dbReference type="Pfam" id="PF03932">
    <property type="entry name" value="CutC"/>
    <property type="match status" value="1"/>
</dbReference>
<dbReference type="AlphaFoldDB" id="A0A850R657"/>
<name>A0A850R657_9LACO</name>
<proteinExistence type="inferred from homology"/>
<dbReference type="SUPFAM" id="SSF110395">
    <property type="entry name" value="CutC-like"/>
    <property type="match status" value="1"/>
</dbReference>
<organism evidence="3 4">
    <name type="scientific">Bombilactobacillus apium</name>
    <dbReference type="NCBI Taxonomy" id="2675299"/>
    <lineage>
        <taxon>Bacteria</taxon>
        <taxon>Bacillati</taxon>
        <taxon>Bacillota</taxon>
        <taxon>Bacilli</taxon>
        <taxon>Lactobacillales</taxon>
        <taxon>Lactobacillaceae</taxon>
        <taxon>Bombilactobacillus</taxon>
    </lineage>
</organism>
<evidence type="ECO:0000256" key="1">
    <source>
        <dbReference type="ARBA" id="ARBA00007768"/>
    </source>
</evidence>
<dbReference type="RefSeq" id="WP_176942396.1">
    <property type="nucleotide sequence ID" value="NZ_JABZEC010000002.1"/>
</dbReference>
<dbReference type="HAMAP" id="MF_00795">
    <property type="entry name" value="CutC"/>
    <property type="match status" value="1"/>
</dbReference>
<protein>
    <recommendedName>
        <fullName evidence="2">PF03932 family protein CutC</fullName>
    </recommendedName>
</protein>
<dbReference type="EMBL" id="JABZEC010000002">
    <property type="protein sequence ID" value="NVY96025.1"/>
    <property type="molecule type" value="Genomic_DNA"/>
</dbReference>
<dbReference type="Proteomes" id="UP000563523">
    <property type="component" value="Unassembled WGS sequence"/>
</dbReference>
<dbReference type="GO" id="GO:0005737">
    <property type="term" value="C:cytoplasm"/>
    <property type="evidence" value="ECO:0007669"/>
    <property type="project" value="UniProtKB-SubCell"/>
</dbReference>
<comment type="caution">
    <text evidence="3">The sequence shown here is derived from an EMBL/GenBank/DDBJ whole genome shotgun (WGS) entry which is preliminary data.</text>
</comment>
<dbReference type="PANTHER" id="PTHR12598">
    <property type="entry name" value="COPPER HOMEOSTASIS PROTEIN CUTC"/>
    <property type="match status" value="1"/>
</dbReference>
<accession>A0A850R657</accession>
<evidence type="ECO:0000256" key="2">
    <source>
        <dbReference type="HAMAP-Rule" id="MF_00795"/>
    </source>
</evidence>
<dbReference type="InterPro" id="IPR036822">
    <property type="entry name" value="CutC-like_dom_sf"/>
</dbReference>
<dbReference type="GO" id="GO:0005507">
    <property type="term" value="F:copper ion binding"/>
    <property type="evidence" value="ECO:0007669"/>
    <property type="project" value="TreeGrafter"/>
</dbReference>
<reference evidence="3 4" key="1">
    <citation type="submission" date="2020-06" db="EMBL/GenBank/DDBJ databases">
        <authorList>
            <person name="Kang J."/>
        </authorList>
    </citation>
    <scope>NUCLEOTIDE SEQUENCE [LARGE SCALE GENOMIC DNA]</scope>
    <source>
        <strain evidence="3 4">DCY120</strain>
    </source>
</reference>
<comment type="similarity">
    <text evidence="1 2">Belongs to the CutC family.</text>
</comment>
<keyword evidence="4" id="KW-1185">Reference proteome</keyword>
<dbReference type="InterPro" id="IPR005627">
    <property type="entry name" value="CutC-like"/>
</dbReference>
<dbReference type="Gene3D" id="3.20.20.380">
    <property type="entry name" value="Copper homeostasis (CutC) domain"/>
    <property type="match status" value="1"/>
</dbReference>
<sequence length="213" mass="22795">MIREVCLENFTHVQAAIRAGADRIELNDNLPAGGTTPSAGVIQQTLAYTKAQKIPVVVMIRPRGGDFVYSADELAIMEADLQTAADLGVENVTFGALTREGQLDLPAMTTLIARAKKAKMKIVMHMAYDALTPSAQPQAIDWLVEQGVQRILTHGGPLTTPITKLTKSLRRTMDLAAGRIEILPGGGITSQNVAAITTNLGLQQAHGTRIIAF</sequence>
<comment type="caution">
    <text evidence="2">Once thought to be involved in copper homeostasis, experiments in E.coli have shown this is not the case.</text>
</comment>
<dbReference type="PANTHER" id="PTHR12598:SF0">
    <property type="entry name" value="COPPER HOMEOSTASIS PROTEIN CUTC HOMOLOG"/>
    <property type="match status" value="1"/>
</dbReference>
<comment type="subcellular location">
    <subcellularLocation>
        <location evidence="2">Cytoplasm</location>
    </subcellularLocation>
</comment>
<evidence type="ECO:0000313" key="4">
    <source>
        <dbReference type="Proteomes" id="UP000563523"/>
    </source>
</evidence>
<evidence type="ECO:0000313" key="3">
    <source>
        <dbReference type="EMBL" id="NVY96025.1"/>
    </source>
</evidence>
<keyword evidence="2" id="KW-0963">Cytoplasm</keyword>
<gene>
    <name evidence="2" type="primary">cutC</name>
    <name evidence="3" type="ORF">HU830_02325</name>
</gene>